<dbReference type="SMART" id="SM00060">
    <property type="entry name" value="FN3"/>
    <property type="match status" value="2"/>
</dbReference>
<name>A0AAV8WGK2_9CUCU</name>
<evidence type="ECO:0000313" key="4">
    <source>
        <dbReference type="Proteomes" id="UP001159042"/>
    </source>
</evidence>
<dbReference type="SUPFAM" id="SSF49265">
    <property type="entry name" value="Fibronectin type III"/>
    <property type="match status" value="2"/>
</dbReference>
<proteinExistence type="predicted"/>
<protein>
    <recommendedName>
        <fullName evidence="2">Fibronectin type-III domain-containing protein</fullName>
    </recommendedName>
</protein>
<evidence type="ECO:0000256" key="1">
    <source>
        <dbReference type="SAM" id="SignalP"/>
    </source>
</evidence>
<dbReference type="AlphaFoldDB" id="A0AAV8WGK2"/>
<dbReference type="InterPro" id="IPR036116">
    <property type="entry name" value="FN3_sf"/>
</dbReference>
<sequence length="306" mass="34493">MLRVCLLVFIAVTAQETCIPNPVGEIELLADKQLQWAPSQNCPNTSYRIRITTQNAREFQTTVPGLNFTVSFMMYCQSYTFRIAPIANNVLGEENYISADLPLPGSVDVAIQGLRGSLIADDVLIEWRIDSTYTNCVDYYHLFIYDDDREEVPEYLQVTRPGYLLQYVPSCANYRFEVASHYEQFNGTTEKTNYTVPAATNKPSLVYVSQSATTINTTWSLEKYDLNRCEIIALHIKGGTRFNVTYPIKDTEERQNVQVSVGGLRANSMYYFNVSVENSAGVSEAYQMAVQTLPVEPSPGVNTKIQ</sequence>
<dbReference type="Proteomes" id="UP001159042">
    <property type="component" value="Unassembled WGS sequence"/>
</dbReference>
<dbReference type="InterPro" id="IPR013783">
    <property type="entry name" value="Ig-like_fold"/>
</dbReference>
<dbReference type="InterPro" id="IPR003961">
    <property type="entry name" value="FN3_dom"/>
</dbReference>
<dbReference type="Gene3D" id="2.60.40.10">
    <property type="entry name" value="Immunoglobulins"/>
    <property type="match status" value="1"/>
</dbReference>
<accession>A0AAV8WGK2</accession>
<evidence type="ECO:0000259" key="2">
    <source>
        <dbReference type="SMART" id="SM00060"/>
    </source>
</evidence>
<organism evidence="3 4">
    <name type="scientific">Exocentrus adspersus</name>
    <dbReference type="NCBI Taxonomy" id="1586481"/>
    <lineage>
        <taxon>Eukaryota</taxon>
        <taxon>Metazoa</taxon>
        <taxon>Ecdysozoa</taxon>
        <taxon>Arthropoda</taxon>
        <taxon>Hexapoda</taxon>
        <taxon>Insecta</taxon>
        <taxon>Pterygota</taxon>
        <taxon>Neoptera</taxon>
        <taxon>Endopterygota</taxon>
        <taxon>Coleoptera</taxon>
        <taxon>Polyphaga</taxon>
        <taxon>Cucujiformia</taxon>
        <taxon>Chrysomeloidea</taxon>
        <taxon>Cerambycidae</taxon>
        <taxon>Lamiinae</taxon>
        <taxon>Acanthocinini</taxon>
        <taxon>Exocentrus</taxon>
    </lineage>
</organism>
<keyword evidence="4" id="KW-1185">Reference proteome</keyword>
<dbReference type="EMBL" id="JANEYG010000002">
    <property type="protein sequence ID" value="KAJ8925205.1"/>
    <property type="molecule type" value="Genomic_DNA"/>
</dbReference>
<feature type="domain" description="Fibronectin type-III" evidence="2">
    <location>
        <begin position="196"/>
        <end position="283"/>
    </location>
</feature>
<feature type="chain" id="PRO_5043787670" description="Fibronectin type-III domain-containing protein" evidence="1">
    <location>
        <begin position="17"/>
        <end position="306"/>
    </location>
</feature>
<feature type="signal peptide" evidence="1">
    <location>
        <begin position="1"/>
        <end position="16"/>
    </location>
</feature>
<comment type="caution">
    <text evidence="3">The sequence shown here is derived from an EMBL/GenBank/DDBJ whole genome shotgun (WGS) entry which is preliminary data.</text>
</comment>
<feature type="domain" description="Fibronectin type-III" evidence="2">
    <location>
        <begin position="20"/>
        <end position="94"/>
    </location>
</feature>
<keyword evidence="1" id="KW-0732">Signal</keyword>
<evidence type="ECO:0000313" key="3">
    <source>
        <dbReference type="EMBL" id="KAJ8925205.1"/>
    </source>
</evidence>
<gene>
    <name evidence="3" type="ORF">NQ315_001391</name>
</gene>
<reference evidence="3 4" key="1">
    <citation type="journal article" date="2023" name="Insect Mol. Biol.">
        <title>Genome sequencing provides insights into the evolution of gene families encoding plant cell wall-degrading enzymes in longhorned beetles.</title>
        <authorList>
            <person name="Shin N.R."/>
            <person name="Okamura Y."/>
            <person name="Kirsch R."/>
            <person name="Pauchet Y."/>
        </authorList>
    </citation>
    <scope>NUCLEOTIDE SEQUENCE [LARGE SCALE GENOMIC DNA]</scope>
    <source>
        <strain evidence="3">EAD_L_NR</strain>
    </source>
</reference>